<dbReference type="PROSITE" id="PS50889">
    <property type="entry name" value="S4"/>
    <property type="match status" value="1"/>
</dbReference>
<evidence type="ECO:0000313" key="2">
    <source>
        <dbReference type="EMBL" id="OXS76513.1"/>
    </source>
</evidence>
<dbReference type="Gene3D" id="3.10.290.10">
    <property type="entry name" value="RNA-binding S4 domain"/>
    <property type="match status" value="1"/>
</dbReference>
<dbReference type="EMBL" id="FTLX01000006">
    <property type="protein sequence ID" value="SIR19001.1"/>
    <property type="molecule type" value="Genomic_DNA"/>
</dbReference>
<dbReference type="InterPro" id="IPR014330">
    <property type="entry name" value="RNA-bd_S4-rel_YaaA"/>
</dbReference>
<sequence>MTIKKGPDAEVEFITLGQFLKLAGVIQTGGQAKWYLSEHEVYVNGELEDRRGRKLYENDEVEIPGDGVYEVGFGSEEDQD</sequence>
<reference evidence="5" key="2">
    <citation type="submission" date="2017-03" db="EMBL/GenBank/DDBJ databases">
        <title>Bacillus sp. V-88(T) DSM27956, whole genome shotgun sequencing project.</title>
        <authorList>
            <person name="Dastager S.G."/>
            <person name="Neurgaonkar P.S."/>
            <person name="Dharne M.S."/>
        </authorList>
    </citation>
    <scope>NUCLEOTIDE SEQUENCE [LARGE SCALE GENOMIC DNA]</scope>
    <source>
        <strain evidence="5">DSM 25145</strain>
    </source>
</reference>
<dbReference type="Pfam" id="PF13275">
    <property type="entry name" value="S4_2"/>
    <property type="match status" value="1"/>
</dbReference>
<dbReference type="NCBIfam" id="TIGR02988">
    <property type="entry name" value="YaaA_near_RecF"/>
    <property type="match status" value="1"/>
</dbReference>
<dbReference type="RefSeq" id="WP_045851279.1">
    <property type="nucleotide sequence ID" value="NZ_FTLX01000006.1"/>
</dbReference>
<dbReference type="EMBL" id="MWSK01000006">
    <property type="protein sequence ID" value="OXS76513.1"/>
    <property type="molecule type" value="Genomic_DNA"/>
</dbReference>
<organism evidence="3 4">
    <name type="scientific">Domibacillus enclensis</name>
    <dbReference type="NCBI Taxonomy" id="1017273"/>
    <lineage>
        <taxon>Bacteria</taxon>
        <taxon>Bacillati</taxon>
        <taxon>Bacillota</taxon>
        <taxon>Bacilli</taxon>
        <taxon>Bacillales</taxon>
        <taxon>Bacillaceae</taxon>
        <taxon>Domibacillus</taxon>
    </lineage>
</organism>
<proteinExistence type="predicted"/>
<gene>
    <name evidence="2" type="ORF">B1B05_12560</name>
    <name evidence="3" type="ORF">SAMN05443094_1066</name>
</gene>
<reference evidence="3 4" key="1">
    <citation type="submission" date="2017-01" db="EMBL/GenBank/DDBJ databases">
        <authorList>
            <person name="Mah S.A."/>
            <person name="Swanson W.J."/>
            <person name="Moy G.W."/>
            <person name="Vacquier V.D."/>
        </authorList>
    </citation>
    <scope>NUCLEOTIDE SEQUENCE [LARGE SCALE GENOMIC DNA]</scope>
    <source>
        <strain evidence="3 4">NIO-1016</strain>
    </source>
</reference>
<dbReference type="SUPFAM" id="SSF55174">
    <property type="entry name" value="Alpha-L RNA-binding motif"/>
    <property type="match status" value="1"/>
</dbReference>
<dbReference type="STRING" id="1017273.SAMN05443094_1066"/>
<accession>A0A1N6YX14</accession>
<dbReference type="InterPro" id="IPR036986">
    <property type="entry name" value="S4_RNA-bd_sf"/>
</dbReference>
<dbReference type="GO" id="GO:0003723">
    <property type="term" value="F:RNA binding"/>
    <property type="evidence" value="ECO:0007669"/>
    <property type="project" value="UniProtKB-KW"/>
</dbReference>
<protein>
    <submittedName>
        <fullName evidence="3">S4 domain protein YaaA</fullName>
    </submittedName>
</protein>
<evidence type="ECO:0000313" key="5">
    <source>
        <dbReference type="Proteomes" id="UP000215545"/>
    </source>
</evidence>
<evidence type="ECO:0000313" key="3">
    <source>
        <dbReference type="EMBL" id="SIR19001.1"/>
    </source>
</evidence>
<dbReference type="OrthoDB" id="9811532at2"/>
<dbReference type="Proteomes" id="UP000186385">
    <property type="component" value="Unassembled WGS sequence"/>
</dbReference>
<reference evidence="2" key="3">
    <citation type="submission" date="2017-03" db="EMBL/GenBank/DDBJ databases">
        <authorList>
            <person name="Dastager S.G."/>
            <person name="Neurgaonkar P.S."/>
            <person name="Dharne M.S."/>
        </authorList>
    </citation>
    <scope>NUCLEOTIDE SEQUENCE</scope>
    <source>
        <strain evidence="2">DSM 25145</strain>
    </source>
</reference>
<dbReference type="CDD" id="cd00165">
    <property type="entry name" value="S4"/>
    <property type="match status" value="1"/>
</dbReference>
<dbReference type="AlphaFoldDB" id="A0A1N6YX14"/>
<keyword evidence="5" id="KW-1185">Reference proteome</keyword>
<evidence type="ECO:0000313" key="4">
    <source>
        <dbReference type="Proteomes" id="UP000186385"/>
    </source>
</evidence>
<keyword evidence="1" id="KW-0694">RNA-binding</keyword>
<evidence type="ECO:0000256" key="1">
    <source>
        <dbReference type="PROSITE-ProRule" id="PRU00182"/>
    </source>
</evidence>
<dbReference type="Proteomes" id="UP000215545">
    <property type="component" value="Unassembled WGS sequence"/>
</dbReference>
<name>A0A1N6YX14_9BACI</name>